<dbReference type="EMBL" id="JBBHLL010000446">
    <property type="protein sequence ID" value="KAK7802772.1"/>
    <property type="molecule type" value="Genomic_DNA"/>
</dbReference>
<feature type="domain" description="Tubulin/FtsZ GTPase" evidence="13">
    <location>
        <begin position="169"/>
        <end position="366"/>
    </location>
</feature>
<dbReference type="Pfam" id="PF00091">
    <property type="entry name" value="Tubulin"/>
    <property type="match status" value="1"/>
</dbReference>
<dbReference type="InterPro" id="IPR013838">
    <property type="entry name" value="Beta-tubulin_BS"/>
</dbReference>
<keyword evidence="7" id="KW-0493">Microtubule</keyword>
<dbReference type="FunFam" id="3.30.1330.20:FF:000002">
    <property type="entry name" value="Tubulin beta chain"/>
    <property type="match status" value="1"/>
</dbReference>
<dbReference type="GO" id="GO:0005200">
    <property type="term" value="F:structural constituent of cytoskeleton"/>
    <property type="evidence" value="ECO:0007669"/>
    <property type="project" value="InterPro"/>
</dbReference>
<dbReference type="PRINTS" id="PR01161">
    <property type="entry name" value="TUBULIN"/>
</dbReference>
<evidence type="ECO:0000256" key="2">
    <source>
        <dbReference type="ARBA" id="ARBA00004245"/>
    </source>
</evidence>
<dbReference type="FunFam" id="3.40.50.1440:FF:000003">
    <property type="entry name" value="Tubulin beta chain"/>
    <property type="match status" value="1"/>
</dbReference>
<dbReference type="GO" id="GO:0005525">
    <property type="term" value="F:GTP binding"/>
    <property type="evidence" value="ECO:0007669"/>
    <property type="project" value="UniProtKB-KW"/>
</dbReference>
<gene>
    <name evidence="15" type="ORF">U0070_005810</name>
</gene>
<evidence type="ECO:0000256" key="8">
    <source>
        <dbReference type="ARBA" id="ARBA00022723"/>
    </source>
</evidence>
<evidence type="ECO:0000256" key="10">
    <source>
        <dbReference type="ARBA" id="ARBA00022842"/>
    </source>
</evidence>
<dbReference type="Proteomes" id="UP001488838">
    <property type="component" value="Unassembled WGS sequence"/>
</dbReference>
<dbReference type="InterPro" id="IPR023123">
    <property type="entry name" value="Tubulin_C"/>
</dbReference>
<dbReference type="FunFam" id="1.10.287.600:FF:000002">
    <property type="entry name" value="Tubulin beta chain"/>
    <property type="match status" value="1"/>
</dbReference>
<dbReference type="InterPro" id="IPR002453">
    <property type="entry name" value="Beta_tubulin"/>
</dbReference>
<dbReference type="InterPro" id="IPR036525">
    <property type="entry name" value="Tubulin/FtsZ_GTPase_sf"/>
</dbReference>
<dbReference type="PANTHER" id="PTHR11588">
    <property type="entry name" value="TUBULIN"/>
    <property type="match status" value="1"/>
</dbReference>
<keyword evidence="6" id="KW-0597">Phosphoprotein</keyword>
<keyword evidence="9" id="KW-0547">Nucleotide-binding</keyword>
<dbReference type="InterPro" id="IPR017975">
    <property type="entry name" value="Tubulin_CS"/>
</dbReference>
<feature type="domain" description="Tubulin/FtsZ 2-layer sandwich" evidence="14">
    <location>
        <begin position="368"/>
        <end position="505"/>
    </location>
</feature>
<evidence type="ECO:0000256" key="7">
    <source>
        <dbReference type="ARBA" id="ARBA00022701"/>
    </source>
</evidence>
<dbReference type="Pfam" id="PF03953">
    <property type="entry name" value="Tubulin_C"/>
    <property type="match status" value="1"/>
</dbReference>
<keyword evidence="8" id="KW-0479">Metal-binding</keyword>
<dbReference type="GO" id="GO:0046872">
    <property type="term" value="F:metal ion binding"/>
    <property type="evidence" value="ECO:0007669"/>
    <property type="project" value="UniProtKB-KW"/>
</dbReference>
<dbReference type="AlphaFoldDB" id="A0AAW0HIP1"/>
<dbReference type="InterPro" id="IPR018316">
    <property type="entry name" value="Tubulin/FtsZ_2-layer-sand-dom"/>
</dbReference>
<evidence type="ECO:0000313" key="15">
    <source>
        <dbReference type="EMBL" id="KAK7802772.1"/>
    </source>
</evidence>
<dbReference type="CDD" id="cd02187">
    <property type="entry name" value="beta_tubulin"/>
    <property type="match status" value="1"/>
</dbReference>
<sequence length="569" mass="62862">MREIVHIQAGQCGNQIGTKVGPGARSAPVGGQWVSPVSENFALLLGAKLTLRTPGGEKTPESLPCLPSGRFGDPAQRVGYRSQQPAPGIRLEVGHQSQLRTPESALWGPDQESGSLVPKGAPSRAALMEWAQVPAVNPCGSFWEVISDEHGIDPAGDFVGDSALQLERISVYYNESSSRKYVPRAALVDLEPGTMDSVRSGPFGQLFRPDNFIFGQTGAGNNWAKGHYTEGAELVDSVLDVVRKECEHCDCLQGFQLTHSLGGGTGSGMGTLLISKIREEYPDRIMNTFSVMPSPKVSDTVVEPYNATLSVHQLVENTDETYCIDNEALYDICFRTLKLTTPTYGDLNHLVSATMSGVTTSLRFPGQLNADLRKLAVNMVPFPRLHFFMPGFAPLTARGSQQYRALTVPELTQQMFDAKNMMAACDPRHGRYLTVATVFRGLMSMKEVDEQMLAIQNKNSSYFVEWIPNNVKVAVCDIPPRGLKMASTFIGNSTAIQELFKRISEQFSAMFRRKAFLHWFTGEGMDEMEFTEAESNMNDLVSEYQQYQDATVNDEEEAFEDEDEEEINE</sequence>
<accession>A0AAW0HIP1</accession>
<dbReference type="InterPro" id="IPR008280">
    <property type="entry name" value="Tub_FtsZ_C"/>
</dbReference>
<dbReference type="GO" id="GO:0007017">
    <property type="term" value="P:microtubule-based process"/>
    <property type="evidence" value="ECO:0007669"/>
    <property type="project" value="InterPro"/>
</dbReference>
<keyword evidence="11" id="KW-0342">GTP-binding</keyword>
<evidence type="ECO:0000256" key="12">
    <source>
        <dbReference type="ARBA" id="ARBA00023212"/>
    </source>
</evidence>
<proteinExistence type="inferred from homology"/>
<dbReference type="GO" id="GO:0005874">
    <property type="term" value="C:microtubule"/>
    <property type="evidence" value="ECO:0007669"/>
    <property type="project" value="UniProtKB-KW"/>
</dbReference>
<dbReference type="SMART" id="SM00864">
    <property type="entry name" value="Tubulin"/>
    <property type="match status" value="1"/>
</dbReference>
<evidence type="ECO:0000256" key="4">
    <source>
        <dbReference type="ARBA" id="ARBA00022490"/>
    </source>
</evidence>
<keyword evidence="10" id="KW-0460">Magnesium</keyword>
<dbReference type="PROSITE" id="PS00227">
    <property type="entry name" value="TUBULIN"/>
    <property type="match status" value="1"/>
</dbReference>
<comment type="similarity">
    <text evidence="3">Belongs to the tubulin family.</text>
</comment>
<evidence type="ECO:0000313" key="16">
    <source>
        <dbReference type="Proteomes" id="UP001488838"/>
    </source>
</evidence>
<evidence type="ECO:0000259" key="14">
    <source>
        <dbReference type="SMART" id="SM00865"/>
    </source>
</evidence>
<evidence type="ECO:0000256" key="11">
    <source>
        <dbReference type="ARBA" id="ARBA00023134"/>
    </source>
</evidence>
<evidence type="ECO:0000256" key="3">
    <source>
        <dbReference type="ARBA" id="ARBA00009636"/>
    </source>
</evidence>
<keyword evidence="12" id="KW-0206">Cytoskeleton</keyword>
<protein>
    <recommendedName>
        <fullName evidence="17">Tubulin beta chain</fullName>
    </recommendedName>
</protein>
<dbReference type="PRINTS" id="PR01163">
    <property type="entry name" value="BETATUBULIN"/>
</dbReference>
<evidence type="ECO:0000256" key="9">
    <source>
        <dbReference type="ARBA" id="ARBA00022741"/>
    </source>
</evidence>
<dbReference type="InterPro" id="IPR003008">
    <property type="entry name" value="Tubulin_FtsZ_GTPase"/>
</dbReference>
<evidence type="ECO:0008006" key="17">
    <source>
        <dbReference type="Google" id="ProtNLM"/>
    </source>
</evidence>
<comment type="caution">
    <text evidence="15">The sequence shown here is derived from an EMBL/GenBank/DDBJ whole genome shotgun (WGS) entry which is preliminary data.</text>
</comment>
<name>A0AAW0HIP1_MYOGA</name>
<evidence type="ECO:0000259" key="13">
    <source>
        <dbReference type="SMART" id="SM00864"/>
    </source>
</evidence>
<keyword evidence="4" id="KW-0963">Cytoplasm</keyword>
<dbReference type="InterPro" id="IPR037103">
    <property type="entry name" value="Tubulin/FtsZ-like_C"/>
</dbReference>
<dbReference type="GO" id="GO:0003924">
    <property type="term" value="F:GTPase activity"/>
    <property type="evidence" value="ECO:0007669"/>
    <property type="project" value="InterPro"/>
</dbReference>
<evidence type="ECO:0000256" key="5">
    <source>
        <dbReference type="ARBA" id="ARBA00022499"/>
    </source>
</evidence>
<evidence type="ECO:0000256" key="6">
    <source>
        <dbReference type="ARBA" id="ARBA00022553"/>
    </source>
</evidence>
<comment type="cofactor">
    <cofactor evidence="1">
        <name>Mg(2+)</name>
        <dbReference type="ChEBI" id="CHEBI:18420"/>
    </cofactor>
</comment>
<evidence type="ECO:0000256" key="1">
    <source>
        <dbReference type="ARBA" id="ARBA00001946"/>
    </source>
</evidence>
<reference evidence="15 16" key="1">
    <citation type="journal article" date="2023" name="bioRxiv">
        <title>Conserved and derived expression patterns and positive selection on dental genes reveal complex evolutionary context of ever-growing rodent molars.</title>
        <authorList>
            <person name="Calamari Z.T."/>
            <person name="Song A."/>
            <person name="Cohen E."/>
            <person name="Akter M."/>
            <person name="Roy R.D."/>
            <person name="Hallikas O."/>
            <person name="Christensen M.M."/>
            <person name="Li P."/>
            <person name="Marangoni P."/>
            <person name="Jernvall J."/>
            <person name="Klein O.D."/>
        </authorList>
    </citation>
    <scope>NUCLEOTIDE SEQUENCE [LARGE SCALE GENOMIC DNA]</scope>
    <source>
        <strain evidence="15">V071</strain>
    </source>
</reference>
<comment type="subcellular location">
    <subcellularLocation>
        <location evidence="2">Cytoplasm</location>
        <location evidence="2">Cytoskeleton</location>
    </subcellularLocation>
</comment>
<dbReference type="Gene3D" id="3.40.50.1440">
    <property type="entry name" value="Tubulin/FtsZ, GTPase domain"/>
    <property type="match status" value="1"/>
</dbReference>
<dbReference type="SUPFAM" id="SSF52490">
    <property type="entry name" value="Tubulin nucleotide-binding domain-like"/>
    <property type="match status" value="1"/>
</dbReference>
<dbReference type="SUPFAM" id="SSF55307">
    <property type="entry name" value="Tubulin C-terminal domain-like"/>
    <property type="match status" value="1"/>
</dbReference>
<dbReference type="PROSITE" id="PS00228">
    <property type="entry name" value="TUBULIN_B_AUTOREG"/>
    <property type="match status" value="1"/>
</dbReference>
<keyword evidence="5" id="KW-1017">Isopeptide bond</keyword>
<dbReference type="Gene3D" id="3.30.1330.20">
    <property type="entry name" value="Tubulin/FtsZ, C-terminal domain"/>
    <property type="match status" value="1"/>
</dbReference>
<dbReference type="SMART" id="SM00865">
    <property type="entry name" value="Tubulin_C"/>
    <property type="match status" value="1"/>
</dbReference>
<keyword evidence="16" id="KW-1185">Reference proteome</keyword>
<dbReference type="InterPro" id="IPR000217">
    <property type="entry name" value="Tubulin"/>
</dbReference>
<organism evidence="15 16">
    <name type="scientific">Myodes glareolus</name>
    <name type="common">Bank vole</name>
    <name type="synonym">Clethrionomys glareolus</name>
    <dbReference type="NCBI Taxonomy" id="447135"/>
    <lineage>
        <taxon>Eukaryota</taxon>
        <taxon>Metazoa</taxon>
        <taxon>Chordata</taxon>
        <taxon>Craniata</taxon>
        <taxon>Vertebrata</taxon>
        <taxon>Euteleostomi</taxon>
        <taxon>Mammalia</taxon>
        <taxon>Eutheria</taxon>
        <taxon>Euarchontoglires</taxon>
        <taxon>Glires</taxon>
        <taxon>Rodentia</taxon>
        <taxon>Myomorpha</taxon>
        <taxon>Muroidea</taxon>
        <taxon>Cricetidae</taxon>
        <taxon>Arvicolinae</taxon>
        <taxon>Myodes</taxon>
    </lineage>
</organism>
<dbReference type="Gene3D" id="1.10.287.600">
    <property type="entry name" value="Helix hairpin bin"/>
    <property type="match status" value="1"/>
</dbReference>